<comment type="caution">
    <text evidence="1">The sequence shown here is derived from an EMBL/GenBank/DDBJ whole genome shotgun (WGS) entry which is preliminary data.</text>
</comment>
<keyword evidence="2" id="KW-1185">Reference proteome</keyword>
<proteinExistence type="predicted"/>
<sequence>MGNFDDFDLDLKQIKNNDPDIRTAATAGVVCTYIITKSVDYSISKVVESYKECTQNDCRVPSRDYDHPSCRRMNAGTVQINC</sequence>
<reference evidence="1 2" key="1">
    <citation type="submission" date="2021-06" db="EMBL/GenBank/DDBJ databases">
        <authorList>
            <person name="Sun Q."/>
            <person name="Li D."/>
        </authorList>
    </citation>
    <scope>NUCLEOTIDE SEQUENCE [LARGE SCALE GENOMIC DNA]</scope>
    <source>
        <strain evidence="1 2">MSJ-40</strain>
    </source>
</reference>
<protein>
    <submittedName>
        <fullName evidence="1">Uncharacterized protein</fullName>
    </submittedName>
</protein>
<name>A0ABS6E6M6_9FIRM</name>
<evidence type="ECO:0000313" key="2">
    <source>
        <dbReference type="Proteomes" id="UP000749471"/>
    </source>
</evidence>
<organism evidence="1 2">
    <name type="scientific">Tissierella simiarum</name>
    <dbReference type="NCBI Taxonomy" id="2841534"/>
    <lineage>
        <taxon>Bacteria</taxon>
        <taxon>Bacillati</taxon>
        <taxon>Bacillota</taxon>
        <taxon>Tissierellia</taxon>
        <taxon>Tissierellales</taxon>
        <taxon>Tissierellaceae</taxon>
        <taxon>Tissierella</taxon>
    </lineage>
</organism>
<dbReference type="Proteomes" id="UP000749471">
    <property type="component" value="Unassembled WGS sequence"/>
</dbReference>
<gene>
    <name evidence="1" type="ORF">KQI42_10455</name>
</gene>
<accession>A0ABS6E6M6</accession>
<dbReference type="EMBL" id="JAHLPM010000008">
    <property type="protein sequence ID" value="MBU5438432.1"/>
    <property type="molecule type" value="Genomic_DNA"/>
</dbReference>
<evidence type="ECO:0000313" key="1">
    <source>
        <dbReference type="EMBL" id="MBU5438432.1"/>
    </source>
</evidence>
<dbReference type="RefSeq" id="WP_216519538.1">
    <property type="nucleotide sequence ID" value="NZ_JAHLPM010000008.1"/>
</dbReference>